<dbReference type="EC" id="4.1.2.4" evidence="7"/>
<dbReference type="GO" id="GO:0004139">
    <property type="term" value="F:deoxyribose-phosphate aldolase activity"/>
    <property type="evidence" value="ECO:0007669"/>
    <property type="project" value="UniProtKB-UniRule"/>
</dbReference>
<dbReference type="GO" id="GO:0009264">
    <property type="term" value="P:deoxyribonucleotide catabolic process"/>
    <property type="evidence" value="ECO:0007669"/>
    <property type="project" value="UniProtKB-UniRule"/>
</dbReference>
<dbReference type="EMBL" id="FORM01000006">
    <property type="protein sequence ID" value="SFJ33845.1"/>
    <property type="molecule type" value="Genomic_DNA"/>
</dbReference>
<evidence type="ECO:0000256" key="1">
    <source>
        <dbReference type="ARBA" id="ARBA00010936"/>
    </source>
</evidence>
<feature type="active site" description="Proton donor/acceptor" evidence="7">
    <location>
        <position position="90"/>
    </location>
</feature>
<comment type="catalytic activity">
    <reaction evidence="5 7">
        <text>2-deoxy-D-ribose 5-phosphate = D-glyceraldehyde 3-phosphate + acetaldehyde</text>
        <dbReference type="Rhea" id="RHEA:12821"/>
        <dbReference type="ChEBI" id="CHEBI:15343"/>
        <dbReference type="ChEBI" id="CHEBI:59776"/>
        <dbReference type="ChEBI" id="CHEBI:62877"/>
        <dbReference type="EC" id="4.1.2.4"/>
    </reaction>
</comment>
<gene>
    <name evidence="7" type="primary">deoC</name>
    <name evidence="8" type="ORF">SAMN05443431_106167</name>
</gene>
<dbReference type="NCBIfam" id="TIGR00126">
    <property type="entry name" value="deoC"/>
    <property type="match status" value="1"/>
</dbReference>
<feature type="active site" description="Proton donor/acceptor" evidence="7">
    <location>
        <position position="182"/>
    </location>
</feature>
<dbReference type="CDD" id="cd00959">
    <property type="entry name" value="DeoC"/>
    <property type="match status" value="1"/>
</dbReference>
<dbReference type="InterPro" id="IPR002915">
    <property type="entry name" value="DeoC/FbaB/LacD_aldolase"/>
</dbReference>
<reference evidence="9" key="1">
    <citation type="submission" date="2016-10" db="EMBL/GenBank/DDBJ databases">
        <authorList>
            <person name="Varghese N."/>
            <person name="Submissions S."/>
        </authorList>
    </citation>
    <scope>NUCLEOTIDE SEQUENCE [LARGE SCALE GENOMIC DNA]</scope>
    <source>
        <strain evidence="9">DSM 28881</strain>
    </source>
</reference>
<dbReference type="Gene3D" id="3.20.20.70">
    <property type="entry name" value="Aldolase class I"/>
    <property type="match status" value="1"/>
</dbReference>
<comment type="pathway">
    <text evidence="7">Carbohydrate degradation; 2-deoxy-D-ribose 1-phosphate degradation; D-glyceraldehyde 3-phosphate and acetaldehyde from 2-deoxy-alpha-D-ribose 1-phosphate: step 2/2.</text>
</comment>
<proteinExistence type="inferred from homology"/>
<sequence length="223" mass="23807">MKPLSKYIDHTILKATATKTDIIKLCQEAKEHDFFSVCVNSCYVSLAKAELKNSAVKVCSVIGFPLGAMSTIAKVEETKQALKDGADEIDMVLNIGLLKSEDFDAVYKDIDAVKKVMPNNTLKVILETCYLNDLDISKASALAIQAKAEFIKTSTGFGTGGATIEAITLMKNAINNGNTKIKASGGIRDTDTALQYINLGVDRIGTSNGIAIVTGQASGDKSY</sequence>
<keyword evidence="4 7" id="KW-0704">Schiff base</keyword>
<evidence type="ECO:0000256" key="7">
    <source>
        <dbReference type="HAMAP-Rule" id="MF_00114"/>
    </source>
</evidence>
<dbReference type="UniPathway" id="UPA00002">
    <property type="reaction ID" value="UER00468"/>
</dbReference>
<comment type="subcellular location">
    <subcellularLocation>
        <location evidence="7">Cytoplasm</location>
    </subcellularLocation>
</comment>
<dbReference type="InterPro" id="IPR028581">
    <property type="entry name" value="DeoC_typeI"/>
</dbReference>
<evidence type="ECO:0000313" key="8">
    <source>
        <dbReference type="EMBL" id="SFJ33845.1"/>
    </source>
</evidence>
<comment type="function">
    <text evidence="6 7">Catalyzes a reversible aldol reaction between acetaldehyde and D-glyceraldehyde 3-phosphate to generate 2-deoxy-D-ribose 5-phosphate.</text>
</comment>
<dbReference type="FunFam" id="3.20.20.70:FF:000044">
    <property type="entry name" value="Deoxyribose-phosphate aldolase"/>
    <property type="match status" value="1"/>
</dbReference>
<name>A0A1I3QJA3_9FLAO</name>
<feature type="active site" description="Schiff-base intermediate with acetaldehyde" evidence="7">
    <location>
        <position position="152"/>
    </location>
</feature>
<evidence type="ECO:0000256" key="2">
    <source>
        <dbReference type="ARBA" id="ARBA00022490"/>
    </source>
</evidence>
<dbReference type="HAMAP" id="MF_00114">
    <property type="entry name" value="DeoC_type1"/>
    <property type="match status" value="1"/>
</dbReference>
<evidence type="ECO:0000256" key="4">
    <source>
        <dbReference type="ARBA" id="ARBA00023270"/>
    </source>
</evidence>
<keyword evidence="9" id="KW-1185">Reference proteome</keyword>
<accession>A0A1I3QJA3</accession>
<dbReference type="InterPro" id="IPR011343">
    <property type="entry name" value="DeoC"/>
</dbReference>
<dbReference type="SUPFAM" id="SSF51569">
    <property type="entry name" value="Aldolase"/>
    <property type="match status" value="1"/>
</dbReference>
<dbReference type="GO" id="GO:0016052">
    <property type="term" value="P:carbohydrate catabolic process"/>
    <property type="evidence" value="ECO:0007669"/>
    <property type="project" value="TreeGrafter"/>
</dbReference>
<evidence type="ECO:0000256" key="3">
    <source>
        <dbReference type="ARBA" id="ARBA00023239"/>
    </source>
</evidence>
<keyword evidence="2 7" id="KW-0963">Cytoplasm</keyword>
<organism evidence="8 9">
    <name type="scientific">Olleya namhaensis</name>
    <dbReference type="NCBI Taxonomy" id="1144750"/>
    <lineage>
        <taxon>Bacteria</taxon>
        <taxon>Pseudomonadati</taxon>
        <taxon>Bacteroidota</taxon>
        <taxon>Flavobacteriia</taxon>
        <taxon>Flavobacteriales</taxon>
        <taxon>Flavobacteriaceae</taxon>
    </lineage>
</organism>
<evidence type="ECO:0000256" key="6">
    <source>
        <dbReference type="ARBA" id="ARBA00056337"/>
    </source>
</evidence>
<keyword evidence="3 7" id="KW-0456">Lyase</keyword>
<dbReference type="RefSeq" id="WP_090840474.1">
    <property type="nucleotide sequence ID" value="NZ_CANLBQ010000006.1"/>
</dbReference>
<protein>
    <recommendedName>
        <fullName evidence="7">Deoxyribose-phosphate aldolase</fullName>
        <shortName evidence="7">DERA</shortName>
        <ecNumber evidence="7">4.1.2.4</ecNumber>
    </recommendedName>
    <alternativeName>
        <fullName evidence="7">2-deoxy-D-ribose 5-phosphate aldolase</fullName>
    </alternativeName>
    <alternativeName>
        <fullName evidence="7">Phosphodeoxyriboaldolase</fullName>
        <shortName evidence="7">Deoxyriboaldolase</shortName>
    </alternativeName>
</protein>
<dbReference type="GO" id="GO:0006018">
    <property type="term" value="P:2-deoxyribose 1-phosphate catabolic process"/>
    <property type="evidence" value="ECO:0007669"/>
    <property type="project" value="UniProtKB-UniRule"/>
</dbReference>
<dbReference type="AlphaFoldDB" id="A0A1I3QJA3"/>
<evidence type="ECO:0000313" key="9">
    <source>
        <dbReference type="Proteomes" id="UP000199559"/>
    </source>
</evidence>
<dbReference type="PANTHER" id="PTHR10889:SF1">
    <property type="entry name" value="DEOXYRIBOSE-PHOSPHATE ALDOLASE"/>
    <property type="match status" value="1"/>
</dbReference>
<dbReference type="Pfam" id="PF01791">
    <property type="entry name" value="DeoC"/>
    <property type="match status" value="1"/>
</dbReference>
<dbReference type="STRING" id="1144750.SAMN05443431_106167"/>
<dbReference type="InterPro" id="IPR013785">
    <property type="entry name" value="Aldolase_TIM"/>
</dbReference>
<dbReference type="SMART" id="SM01133">
    <property type="entry name" value="DeoC"/>
    <property type="match status" value="1"/>
</dbReference>
<dbReference type="Proteomes" id="UP000199559">
    <property type="component" value="Unassembled WGS sequence"/>
</dbReference>
<dbReference type="PIRSF" id="PIRSF001357">
    <property type="entry name" value="DeoC"/>
    <property type="match status" value="1"/>
</dbReference>
<dbReference type="PANTHER" id="PTHR10889">
    <property type="entry name" value="DEOXYRIBOSE-PHOSPHATE ALDOLASE"/>
    <property type="match status" value="1"/>
</dbReference>
<dbReference type="GO" id="GO:0005737">
    <property type="term" value="C:cytoplasm"/>
    <property type="evidence" value="ECO:0007669"/>
    <property type="project" value="UniProtKB-SubCell"/>
</dbReference>
<comment type="similarity">
    <text evidence="1 7">Belongs to the DeoC/FbaB aldolase family. DeoC type 1 subfamily.</text>
</comment>
<evidence type="ECO:0000256" key="5">
    <source>
        <dbReference type="ARBA" id="ARBA00048791"/>
    </source>
</evidence>